<dbReference type="GO" id="GO:0070971">
    <property type="term" value="C:endoplasmic reticulum exit site"/>
    <property type="evidence" value="ECO:0007669"/>
    <property type="project" value="TreeGrafter"/>
</dbReference>
<feature type="compositionally biased region" description="Low complexity" evidence="7">
    <location>
        <begin position="672"/>
        <end position="688"/>
    </location>
</feature>
<dbReference type="PANTHER" id="PTHR13402">
    <property type="entry name" value="RGPR-RELATED"/>
    <property type="match status" value="1"/>
</dbReference>
<keyword evidence="5 6" id="KW-0931">ER-Golgi transport</keyword>
<keyword evidence="6" id="KW-0653">Protein transport</keyword>
<feature type="compositionally biased region" description="Polar residues" evidence="7">
    <location>
        <begin position="740"/>
        <end position="752"/>
    </location>
</feature>
<evidence type="ECO:0000313" key="11">
    <source>
        <dbReference type="Proteomes" id="UP000678393"/>
    </source>
</evidence>
<reference evidence="10" key="1">
    <citation type="submission" date="2021-04" db="EMBL/GenBank/DDBJ databases">
        <authorList>
            <consortium name="Molecular Ecology Group"/>
        </authorList>
    </citation>
    <scope>NUCLEOTIDE SEQUENCE</scope>
</reference>
<feature type="domain" description="Sec16 central conserved" evidence="9">
    <location>
        <begin position="1245"/>
        <end position="1342"/>
    </location>
</feature>
<feature type="compositionally biased region" description="Basic and acidic residues" evidence="7">
    <location>
        <begin position="965"/>
        <end position="982"/>
    </location>
</feature>
<evidence type="ECO:0000256" key="6">
    <source>
        <dbReference type="RuleBase" id="RU364101"/>
    </source>
</evidence>
<dbReference type="Pfam" id="PF12931">
    <property type="entry name" value="TPR_Sec16"/>
    <property type="match status" value="1"/>
</dbReference>
<feature type="compositionally biased region" description="Basic and acidic residues" evidence="7">
    <location>
        <begin position="883"/>
        <end position="902"/>
    </location>
</feature>
<dbReference type="GO" id="GO:0012507">
    <property type="term" value="C:ER to Golgi transport vesicle membrane"/>
    <property type="evidence" value="ECO:0007669"/>
    <property type="project" value="TreeGrafter"/>
</dbReference>
<evidence type="ECO:0000313" key="10">
    <source>
        <dbReference type="EMBL" id="CAG5117857.1"/>
    </source>
</evidence>
<sequence>MSSQWQSSPFQQDLSSQAGLVKMFDPTQFQAQPAFGGAETKSVSLPPQPEQNSGIPHPQHSAEAAPAWNGWNSWDWKPEDSSLQGKEDQDLHGSETSTVSQTQQFVGGVSDSGYYGNDPYSTVWNQGWNNTEHYPDSQGYAQTDPGVHYNQGQQHFAGVMFDQDQDGHNFSSQQQHSLQDQQYFEGQFYDQVQQSQNMVGDKTQEYYHEQGPAQSYHKPSDPNIWPIHENGHWVDGYSGQHSFLDQNSEAADVDEGKQLDFLERVGVESLPQSTQENIAQTFSGSNSDENVIVGPRLEVHDDDDGTVSGFFGRDGDEDGNVQLDSQRHINSGEQNSANEVSPAVNQFLMVTPNYHRTNSEISNASLSTLNLSLGDDDDDDGQEPLHNIQALVQRMEEDRAGVIHNINPENSFVEGTSIEQLQTDTGDNQSSVSDHKQIRGDYTGFGNSAVFHSHLLNSLPFDNSAGVSSTDGDKPGSAESGESGGSSGLADWEIVPPSSNLVGPDYNLSVDVNVNSLADKPDGGTDMPAGLGKLQYEDKPLQHLQNPPVSVTSDHSVFDALQNSDLENSPLHHNTSLTIMQTESVQVYYDSRGRSGSPFVAAFTDHQEDDLPFSKAQALAQVTTSTSSTKVHRDFTKTQISLTPEDGTDNLFRRESLKSLRHAGMTKPIKELPPLQSQMSTSQSTQPSENKATASARQKSQTSREFTFLSEKHKLTSSSLIEDGSRINKRDSEHNIVPVGTSSAHSIKSSGAESVHSVKSSGASSVHSKDSEEPPIRSSSRNSEEVSASNQQRRQSAFHPVARPRQTAMSPATTLWDNSEAPTSNILLAPAMPLIIPNLNPYPFSASNTSINKSGNMAEGKGSAVTETDSLRSGLDSTADLSIDSRDSERKDERNRSQDSRKRSSKNRSLDSLDEIDAVVEGQRDRSYYSQQQDSRDTSFNSSRHDSYRRESDRLFSRSDQPLSRSDRPVSRSDRPVSRNERSSSGQYHYERPLSRTEGDPREDTYRRNRVSYRDFGDHSYDERYDRPRSRQDESHSSRPSSRSGQEVEKSRGTYDRDRDYYRNRHRGYGYDNYARQVDYYQDDRERYYKYYQEKEARYARAYFEEYYGPKHAGYYYQQQLAQQKQPQQEERRHSSQGSEHSSSRSQSRGSTPATAPSPGIPPPPAIKSGSDYYALHGSRPDSRTDYSRDYYARNYNLEGYSQYYENYGYNPYAAGYYLPYDEYTQGYDQGRMTPPKYNYPHVRACFGPTGQLIKVLPNRPTDGQPAIIEVQDVQAILESCPEADELKRFPGPLTREHTHKNDVLLFCQLKARACAENINMVDRESAQLIWKFLELLIKQNGAVVGTDLSDLLLEGHEPSTHEYSVHGVRISQSPEVLDTVLEGNSEGSNSARNSPAVRVTSDRTVINSADREREKWIDRFRNLLLYGRKKEALECAMKHNLWGHALFLASKMDTRTHANVMTRFANGAIRMNDPLQTLYQLMSGRQPAAVTCVVDERWGDWRPHLAMILSNHTSKQDLDRKSITTLGDTLAARGCLHASHFCYLMAQVNFGSYNKKTSKIVLIGSNHNLSLEEFSTNEAIQCTEVYEYAQTLANPAFCLPHFQVFKYLYACRLADYGMSLEALQYCEMIASNIQQYPSLFHSPFVRLVQQLSSKLQFSDPQRQIANDDAQEPAWLQQLEKMCSSYDDGSVQSFSGSVTPALFPGTTTSSESGDYSSYGYGYVGETTALTSAPGSSGVDTYRNQQQIQDDATSYAGEHDLGAITGQVQNLSIANTDQQPQHPRQQVGYGQQADNNQQQYEYNQWQQQQLQYGYHYSDYGNQQQQQQQPEGEYHQQPHPPEPQQQPQISHPSQQAQSSHPNHLPQSSHPNHLPQSSHPNHLPQSSHPNHLPQSSHPGQLPQSLHPQQSLTTHLGTGLAAGEAGYGSSSSQLDSSSATQLAFHLHSREYGHHETAQHQHSPHRASISASDTYEDDDNGSDDDDDDDQDVPDGAANGFNYFGDVGTQIVAPPHRYRHMSGSSTGSMRRRRRTASESSTGSVKAAAHKPPPQQQYSLDGGKGSNKMMKPGQQDNAGSGWFGGFLNKFKVKGKNEMILPDDKNPAIVWDPVKKKWTNADGTEEEETSAAPPPKDTDLLGKHTAVTSNFSGPPPPPPPTGIPGGNRFSLKAKGARNQYVDVTNPKSVTVPQNLFNVMPANSIPTAAPKVFLPGQTNVAATRDINNSNVNNSLLTVPASTDKPIADSTNTTDPTPAAPSMPVLFNPASLKNTTKGKGLNPSSAGPGLKAGQRRAYPK</sequence>
<dbReference type="PANTHER" id="PTHR13402:SF6">
    <property type="entry name" value="SECRETORY 16, ISOFORM I"/>
    <property type="match status" value="1"/>
</dbReference>
<feature type="region of interest" description="Disordered" evidence="7">
    <location>
        <begin position="1120"/>
        <end position="1187"/>
    </location>
</feature>
<feature type="compositionally biased region" description="Polar residues" evidence="7">
    <location>
        <begin position="2261"/>
        <end position="2275"/>
    </location>
</feature>
<feature type="domain" description="Sec16 Sec23-binding" evidence="8">
    <location>
        <begin position="1422"/>
        <end position="1660"/>
    </location>
</feature>
<protein>
    <recommendedName>
        <fullName evidence="6">Protein transport protein sec16</fullName>
    </recommendedName>
</protein>
<feature type="compositionally biased region" description="Polar residues" evidence="7">
    <location>
        <begin position="1862"/>
        <end position="1893"/>
    </location>
</feature>
<feature type="region of interest" description="Disordered" evidence="7">
    <location>
        <begin position="1948"/>
        <end position="2073"/>
    </location>
</feature>
<dbReference type="GO" id="GO:0070973">
    <property type="term" value="P:protein localization to endoplasmic reticulum exit site"/>
    <property type="evidence" value="ECO:0007669"/>
    <property type="project" value="TreeGrafter"/>
</dbReference>
<keyword evidence="4 6" id="KW-0256">Endoplasmic reticulum</keyword>
<dbReference type="InterPro" id="IPR024298">
    <property type="entry name" value="Sec16_Sec23-bd"/>
</dbReference>
<feature type="compositionally biased region" description="Polar residues" evidence="7">
    <location>
        <begin position="807"/>
        <end position="818"/>
    </location>
</feature>
<comment type="similarity">
    <text evidence="2 6">Belongs to the SEC16 family.</text>
</comment>
<feature type="compositionally biased region" description="Low complexity" evidence="7">
    <location>
        <begin position="754"/>
        <end position="766"/>
    </location>
</feature>
<keyword evidence="3 6" id="KW-0813">Transport</keyword>
<organism evidence="10 11">
    <name type="scientific">Candidula unifasciata</name>
    <dbReference type="NCBI Taxonomy" id="100452"/>
    <lineage>
        <taxon>Eukaryota</taxon>
        <taxon>Metazoa</taxon>
        <taxon>Spiralia</taxon>
        <taxon>Lophotrochozoa</taxon>
        <taxon>Mollusca</taxon>
        <taxon>Gastropoda</taxon>
        <taxon>Heterobranchia</taxon>
        <taxon>Euthyneura</taxon>
        <taxon>Panpulmonata</taxon>
        <taxon>Eupulmonata</taxon>
        <taxon>Stylommatophora</taxon>
        <taxon>Helicina</taxon>
        <taxon>Helicoidea</taxon>
        <taxon>Geomitridae</taxon>
        <taxon>Candidula</taxon>
    </lineage>
</organism>
<feature type="region of interest" description="Disordered" evidence="7">
    <location>
        <begin position="664"/>
        <end position="818"/>
    </location>
</feature>
<dbReference type="Gene3D" id="1.25.40.1030">
    <property type="match status" value="1"/>
</dbReference>
<feature type="compositionally biased region" description="Basic and acidic residues" evidence="7">
    <location>
        <begin position="989"/>
        <end position="1037"/>
    </location>
</feature>
<keyword evidence="6" id="KW-0472">Membrane</keyword>
<gene>
    <name evidence="10" type="ORF">CUNI_LOCUS3415</name>
</gene>
<dbReference type="InterPro" id="IPR024340">
    <property type="entry name" value="Sec16_CCD"/>
</dbReference>
<feature type="region of interest" description="Disordered" evidence="7">
    <location>
        <begin position="854"/>
        <end position="1066"/>
    </location>
</feature>
<dbReference type="Pfam" id="PF12932">
    <property type="entry name" value="Sec16"/>
    <property type="match status" value="1"/>
</dbReference>
<dbReference type="GO" id="GO:0016192">
    <property type="term" value="P:vesicle-mediated transport"/>
    <property type="evidence" value="ECO:0007669"/>
    <property type="project" value="UniProtKB-KW"/>
</dbReference>
<feature type="region of interest" description="Disordered" evidence="7">
    <location>
        <begin position="466"/>
        <end position="496"/>
    </location>
</feature>
<feature type="compositionally biased region" description="Low complexity" evidence="7">
    <location>
        <begin position="1136"/>
        <end position="1158"/>
    </location>
</feature>
<feature type="compositionally biased region" description="Pro residues" evidence="7">
    <location>
        <begin position="2145"/>
        <end position="2154"/>
    </location>
</feature>
<evidence type="ECO:0000256" key="5">
    <source>
        <dbReference type="ARBA" id="ARBA00022892"/>
    </source>
</evidence>
<feature type="region of interest" description="Disordered" evidence="7">
    <location>
        <begin position="2231"/>
        <end position="2290"/>
    </location>
</feature>
<comment type="subcellular location">
    <subcellularLocation>
        <location evidence="1">Endoplasmic reticulum</location>
    </subcellularLocation>
    <subcellularLocation>
        <location evidence="6">Golgi apparatus membrane</location>
    </subcellularLocation>
</comment>
<feature type="compositionally biased region" description="Polar residues" evidence="7">
    <location>
        <begin position="1"/>
        <end position="18"/>
    </location>
</feature>
<proteinExistence type="inferred from homology"/>
<dbReference type="GO" id="GO:0007030">
    <property type="term" value="P:Golgi organization"/>
    <property type="evidence" value="ECO:0007669"/>
    <property type="project" value="TreeGrafter"/>
</dbReference>
<feature type="compositionally biased region" description="Low complexity" evidence="7">
    <location>
        <begin position="1894"/>
        <end position="1904"/>
    </location>
</feature>
<feature type="region of interest" description="Disordered" evidence="7">
    <location>
        <begin position="1"/>
        <end position="104"/>
    </location>
</feature>
<feature type="compositionally biased region" description="Low complexity" evidence="7">
    <location>
        <begin position="777"/>
        <end position="790"/>
    </location>
</feature>
<keyword evidence="11" id="KW-1185">Reference proteome</keyword>
<evidence type="ECO:0000256" key="4">
    <source>
        <dbReference type="ARBA" id="ARBA00022824"/>
    </source>
</evidence>
<dbReference type="OrthoDB" id="8918678at2759"/>
<feature type="compositionally biased region" description="Low complexity" evidence="7">
    <location>
        <begin position="1820"/>
        <end position="1835"/>
    </location>
</feature>
<feature type="compositionally biased region" description="Low complexity" evidence="7">
    <location>
        <begin position="1843"/>
        <end position="1859"/>
    </location>
</feature>
<dbReference type="GO" id="GO:0015031">
    <property type="term" value="P:protein transport"/>
    <property type="evidence" value="ECO:0007669"/>
    <property type="project" value="UniProtKB-KW"/>
</dbReference>
<feature type="compositionally biased region" description="Basic and acidic residues" evidence="7">
    <location>
        <begin position="76"/>
        <end position="93"/>
    </location>
</feature>
<dbReference type="GO" id="GO:0000139">
    <property type="term" value="C:Golgi membrane"/>
    <property type="evidence" value="ECO:0007669"/>
    <property type="project" value="UniProtKB-SubCell"/>
</dbReference>
<feature type="region of interest" description="Disordered" evidence="7">
    <location>
        <begin position="2112"/>
        <end position="2162"/>
    </location>
</feature>
<feature type="compositionally biased region" description="Polar residues" evidence="7">
    <location>
        <begin position="41"/>
        <end position="54"/>
    </location>
</feature>
<evidence type="ECO:0000259" key="9">
    <source>
        <dbReference type="Pfam" id="PF12932"/>
    </source>
</evidence>
<feature type="compositionally biased region" description="Polar residues" evidence="7">
    <location>
        <begin position="94"/>
        <end position="104"/>
    </location>
</feature>
<keyword evidence="6" id="KW-0333">Golgi apparatus</keyword>
<feature type="compositionally biased region" description="Polar residues" evidence="7">
    <location>
        <begin position="928"/>
        <end position="942"/>
    </location>
</feature>
<evidence type="ECO:0000256" key="7">
    <source>
        <dbReference type="SAM" id="MobiDB-lite"/>
    </source>
</evidence>
<accession>A0A8S3YL81</accession>
<feature type="compositionally biased region" description="Polar residues" evidence="7">
    <location>
        <begin position="689"/>
        <end position="705"/>
    </location>
</feature>
<evidence type="ECO:0000256" key="2">
    <source>
        <dbReference type="ARBA" id="ARBA00005927"/>
    </source>
</evidence>
<dbReference type="CDD" id="cd09233">
    <property type="entry name" value="ACE1-Sec16-like"/>
    <property type="match status" value="1"/>
</dbReference>
<evidence type="ECO:0000256" key="3">
    <source>
        <dbReference type="ARBA" id="ARBA00022448"/>
    </source>
</evidence>
<dbReference type="Proteomes" id="UP000678393">
    <property type="component" value="Unassembled WGS sequence"/>
</dbReference>
<feature type="compositionally biased region" description="Basic and acidic residues" evidence="7">
    <location>
        <begin position="723"/>
        <end position="734"/>
    </location>
</feature>
<feature type="compositionally biased region" description="Acidic residues" evidence="7">
    <location>
        <begin position="1969"/>
        <end position="1987"/>
    </location>
</feature>
<evidence type="ECO:0000259" key="8">
    <source>
        <dbReference type="Pfam" id="PF12931"/>
    </source>
</evidence>
<dbReference type="EMBL" id="CAJHNH020000462">
    <property type="protein sequence ID" value="CAG5117857.1"/>
    <property type="molecule type" value="Genomic_DNA"/>
</dbReference>
<name>A0A8S3YL81_9EUPU</name>
<evidence type="ECO:0000256" key="1">
    <source>
        <dbReference type="ARBA" id="ARBA00004240"/>
    </source>
</evidence>
<comment type="caution">
    <text evidence="10">The sequence shown here is derived from an EMBL/GenBank/DDBJ whole genome shotgun (WGS) entry which is preliminary data.</text>
</comment>
<feature type="compositionally biased region" description="Basic and acidic residues" evidence="7">
    <location>
        <begin position="943"/>
        <end position="957"/>
    </location>
</feature>
<feature type="compositionally biased region" description="Basic and acidic residues" evidence="7">
    <location>
        <begin position="1046"/>
        <end position="1063"/>
    </location>
</feature>
<feature type="region of interest" description="Disordered" evidence="7">
    <location>
        <begin position="1820"/>
        <end position="1904"/>
    </location>
</feature>